<feature type="transmembrane region" description="Helical" evidence="5">
    <location>
        <begin position="334"/>
        <end position="352"/>
    </location>
</feature>
<dbReference type="InterPro" id="IPR036259">
    <property type="entry name" value="MFS_trans_sf"/>
</dbReference>
<dbReference type="SUPFAM" id="SSF103473">
    <property type="entry name" value="MFS general substrate transporter"/>
    <property type="match status" value="1"/>
</dbReference>
<evidence type="ECO:0000313" key="8">
    <source>
        <dbReference type="Proteomes" id="UP000624244"/>
    </source>
</evidence>
<dbReference type="InterPro" id="IPR011701">
    <property type="entry name" value="MFS"/>
</dbReference>
<feature type="transmembrane region" description="Helical" evidence="5">
    <location>
        <begin position="384"/>
        <end position="409"/>
    </location>
</feature>
<evidence type="ECO:0000256" key="1">
    <source>
        <dbReference type="ARBA" id="ARBA00004141"/>
    </source>
</evidence>
<protein>
    <recommendedName>
        <fullName evidence="6">Major facilitator superfamily (MFS) profile domain-containing protein</fullName>
    </recommendedName>
</protein>
<evidence type="ECO:0000256" key="5">
    <source>
        <dbReference type="SAM" id="Phobius"/>
    </source>
</evidence>
<feature type="transmembrane region" description="Helical" evidence="5">
    <location>
        <begin position="498"/>
        <end position="520"/>
    </location>
</feature>
<feature type="transmembrane region" description="Helical" evidence="5">
    <location>
        <begin position="99"/>
        <end position="122"/>
    </location>
</feature>
<dbReference type="Pfam" id="PF07690">
    <property type="entry name" value="MFS_1"/>
    <property type="match status" value="1"/>
</dbReference>
<sequence length="537" mass="58290">MEITPATQEAMRDFSIVEPRKDEGRDRRYLIAAFGSLCVIMLMVALDATSLAVALPVITKALTGSAVEAFWSGTSFLLASTIFQPILGSFSNVFGRKPIINVSLALFLIGSIVIAVATNFTIVLVGRTIQGAGGGGIQCLTALIVVDKIPLKERGKWFSVLGAMWSIGTVTGPLLGGGLAKEALWRWIFWINIPFICIGGISIAIFLRFDKTNVALIAKMKELDWVGMSLFLTSTTGFLIPITRGGVECPWNSWRTLVPLFICTAGLMVFALHQEYVAKNPFIPIGIFKNRSASIMYVQTTIYGIILSMGMFYLPLYFEAAKNMSPVMAGVGMFPWTFTLAPTAMVVGIAISKTGVYRWANWLGWCLVVVSMSLLVLLESDTSTAVWVSISLVGGIGLGALYPAMILGVQASTTVENQASATNMFTFLRALGQTLGVAIGGVVFQNMIEKRMLSKPLLARKAKEYSKDAIGLVQVIKAMPKNDAKEQLIESFTYALRYIWVVAASIAGIALLASIFIEAYQLSNPLEADKTTEEDKN</sequence>
<feature type="transmembrane region" description="Helical" evidence="5">
    <location>
        <begin position="254"/>
        <end position="273"/>
    </location>
</feature>
<gene>
    <name evidence="7" type="ORF">GGP41_006478</name>
</gene>
<feature type="transmembrane region" description="Helical" evidence="5">
    <location>
        <begin position="29"/>
        <end position="57"/>
    </location>
</feature>
<proteinExistence type="predicted"/>
<keyword evidence="3 5" id="KW-1133">Transmembrane helix</keyword>
<feature type="transmembrane region" description="Helical" evidence="5">
    <location>
        <begin position="69"/>
        <end position="87"/>
    </location>
</feature>
<keyword evidence="4 5" id="KW-0472">Membrane</keyword>
<dbReference type="PRINTS" id="PR01036">
    <property type="entry name" value="TCRTETB"/>
</dbReference>
<dbReference type="PANTHER" id="PTHR23501">
    <property type="entry name" value="MAJOR FACILITATOR SUPERFAMILY"/>
    <property type="match status" value="1"/>
</dbReference>
<dbReference type="PROSITE" id="PS50850">
    <property type="entry name" value="MFS"/>
    <property type="match status" value="1"/>
</dbReference>
<dbReference type="AlphaFoldDB" id="A0A8H5ZNS9"/>
<dbReference type="PANTHER" id="PTHR23501:SF59">
    <property type="entry name" value="MAJOR FACILITATOR SUPERFAMILY (MFS) PROFILE DOMAIN-CONTAINING PROTEIN-RELATED"/>
    <property type="match status" value="1"/>
</dbReference>
<evidence type="ECO:0000256" key="2">
    <source>
        <dbReference type="ARBA" id="ARBA00022692"/>
    </source>
</evidence>
<feature type="transmembrane region" description="Helical" evidence="5">
    <location>
        <begin position="158"/>
        <end position="175"/>
    </location>
</feature>
<name>A0A8H5ZNS9_COCSA</name>
<dbReference type="GO" id="GO:0022857">
    <property type="term" value="F:transmembrane transporter activity"/>
    <property type="evidence" value="ECO:0007669"/>
    <property type="project" value="InterPro"/>
</dbReference>
<reference evidence="7" key="1">
    <citation type="submission" date="2019-11" db="EMBL/GenBank/DDBJ databases">
        <title>Bipolaris sorokiniana Genome sequencing.</title>
        <authorList>
            <person name="Wang H."/>
        </authorList>
    </citation>
    <scope>NUCLEOTIDE SEQUENCE</scope>
</reference>
<dbReference type="InterPro" id="IPR020846">
    <property type="entry name" value="MFS_dom"/>
</dbReference>
<evidence type="ECO:0000256" key="3">
    <source>
        <dbReference type="ARBA" id="ARBA00022989"/>
    </source>
</evidence>
<dbReference type="GO" id="GO:0005886">
    <property type="term" value="C:plasma membrane"/>
    <property type="evidence" value="ECO:0007669"/>
    <property type="project" value="TreeGrafter"/>
</dbReference>
<dbReference type="Gene3D" id="1.20.1720.10">
    <property type="entry name" value="Multidrug resistance protein D"/>
    <property type="match status" value="1"/>
</dbReference>
<comment type="subcellular location">
    <subcellularLocation>
        <location evidence="1">Membrane</location>
        <topology evidence="1">Multi-pass membrane protein</topology>
    </subcellularLocation>
</comment>
<feature type="transmembrane region" description="Helical" evidence="5">
    <location>
        <begin position="430"/>
        <end position="448"/>
    </location>
</feature>
<dbReference type="Gene3D" id="1.20.1250.20">
    <property type="entry name" value="MFS general substrate transporter like domains"/>
    <property type="match status" value="1"/>
</dbReference>
<comment type="caution">
    <text evidence="7">The sequence shown here is derived from an EMBL/GenBank/DDBJ whole genome shotgun (WGS) entry which is preliminary data.</text>
</comment>
<dbReference type="EMBL" id="WNKQ01000001">
    <property type="protein sequence ID" value="KAF5853691.1"/>
    <property type="molecule type" value="Genomic_DNA"/>
</dbReference>
<feature type="transmembrane region" description="Helical" evidence="5">
    <location>
        <begin position="187"/>
        <end position="207"/>
    </location>
</feature>
<feature type="transmembrane region" description="Helical" evidence="5">
    <location>
        <begin position="359"/>
        <end position="378"/>
    </location>
</feature>
<organism evidence="7 8">
    <name type="scientific">Cochliobolus sativus</name>
    <name type="common">Common root rot and spot blotch fungus</name>
    <name type="synonym">Bipolaris sorokiniana</name>
    <dbReference type="NCBI Taxonomy" id="45130"/>
    <lineage>
        <taxon>Eukaryota</taxon>
        <taxon>Fungi</taxon>
        <taxon>Dikarya</taxon>
        <taxon>Ascomycota</taxon>
        <taxon>Pezizomycotina</taxon>
        <taxon>Dothideomycetes</taxon>
        <taxon>Pleosporomycetidae</taxon>
        <taxon>Pleosporales</taxon>
        <taxon>Pleosporineae</taxon>
        <taxon>Pleosporaceae</taxon>
        <taxon>Bipolaris</taxon>
    </lineage>
</organism>
<keyword evidence="2 5" id="KW-0812">Transmembrane</keyword>
<feature type="transmembrane region" description="Helical" evidence="5">
    <location>
        <begin position="223"/>
        <end position="242"/>
    </location>
</feature>
<feature type="domain" description="Major facilitator superfamily (MFS) profile" evidence="6">
    <location>
        <begin position="33"/>
        <end position="522"/>
    </location>
</feature>
<evidence type="ECO:0000256" key="4">
    <source>
        <dbReference type="ARBA" id="ARBA00023136"/>
    </source>
</evidence>
<evidence type="ECO:0000313" key="7">
    <source>
        <dbReference type="EMBL" id="KAF5853691.1"/>
    </source>
</evidence>
<accession>A0A8H5ZNS9</accession>
<dbReference type="Proteomes" id="UP000624244">
    <property type="component" value="Unassembled WGS sequence"/>
</dbReference>
<evidence type="ECO:0000259" key="6">
    <source>
        <dbReference type="PROSITE" id="PS50850"/>
    </source>
</evidence>
<feature type="transmembrane region" description="Helical" evidence="5">
    <location>
        <begin position="294"/>
        <end position="314"/>
    </location>
</feature>